<keyword evidence="4" id="KW-1185">Reference proteome</keyword>
<sequence length="449" mass="47334">MTRVLLHEMRRGEAGKVAVLSALAGVWYLASADPASSDWIGWWNQASIKVQIFGVIVMGSLMSAAAAWSASRARRTRTALWADTTPRGGWQQALLLWAAAWLWSLVAYAVMTAVAFQRTASVSDVTEPVWSPLLLGVAMTGLQIAAGVTAGTLLPTRITAPVMGLLWYAMFVVFAFVPDLPPARLFPAIDEHLDTAYAPHTARLLVAAAWCAAAALALLAVPALVRREVLSPGPLAVVPAVVALVAGGALLSFRAPESHSFWAVPAGQPERPACVTEGRTTACLWPADRHLLPEAGAAVRTVDRALGPLTAFHRAFYATGLTVPEGADGTGAGGPGHGSGPAPGGVELPVNQPVLDRRSMAEAMLDASLPQPPYECEPHVMRETGGYPDTFLVQALVHARAGSPAPYYGDRFAETVERVRKAPAAAQNAWLDAAARAIGACRPVPPLPR</sequence>
<name>A0A1D8G3T9_9ACTN</name>
<proteinExistence type="predicted"/>
<dbReference type="STRING" id="285473.A4G23_02983"/>
<feature type="transmembrane region" description="Helical" evidence="1">
    <location>
        <begin position="158"/>
        <end position="177"/>
    </location>
</feature>
<dbReference type="InterPro" id="IPR055648">
    <property type="entry name" value="DUF7224"/>
</dbReference>
<dbReference type="Pfam" id="PF23866">
    <property type="entry name" value="DUF7224"/>
    <property type="match status" value="1"/>
</dbReference>
<evidence type="ECO:0000313" key="3">
    <source>
        <dbReference type="EMBL" id="AOT60119.1"/>
    </source>
</evidence>
<gene>
    <name evidence="3" type="ORF">A4G23_02983</name>
</gene>
<dbReference type="PATRIC" id="fig|285473.5.peg.3112"/>
<dbReference type="Proteomes" id="UP000095349">
    <property type="component" value="Chromosome"/>
</dbReference>
<dbReference type="AlphaFoldDB" id="A0A1D8G3T9"/>
<feature type="transmembrane region" description="Helical" evidence="1">
    <location>
        <begin position="233"/>
        <end position="253"/>
    </location>
</feature>
<evidence type="ECO:0000259" key="2">
    <source>
        <dbReference type="Pfam" id="PF23866"/>
    </source>
</evidence>
<keyword evidence="1" id="KW-0472">Membrane</keyword>
<dbReference type="KEGG" id="srn:A4G23_02983"/>
<dbReference type="GeneID" id="33067471"/>
<feature type="transmembrane region" description="Helical" evidence="1">
    <location>
        <begin position="94"/>
        <end position="117"/>
    </location>
</feature>
<reference evidence="3 4" key="1">
    <citation type="submission" date="2016-09" db="EMBL/GenBank/DDBJ databases">
        <title>Streptomyces rubrolavendulae MJM4426 Genome sequencing and assembly.</title>
        <authorList>
            <person name="Kim J.-G."/>
        </authorList>
    </citation>
    <scope>NUCLEOTIDE SEQUENCE [LARGE SCALE GENOMIC DNA]</scope>
    <source>
        <strain evidence="3 4">MJM4426</strain>
    </source>
</reference>
<evidence type="ECO:0000313" key="4">
    <source>
        <dbReference type="Proteomes" id="UP000095349"/>
    </source>
</evidence>
<evidence type="ECO:0000256" key="1">
    <source>
        <dbReference type="SAM" id="Phobius"/>
    </source>
</evidence>
<dbReference type="RefSeq" id="WP_069977359.1">
    <property type="nucleotide sequence ID" value="NZ_CP017316.1"/>
</dbReference>
<feature type="transmembrane region" description="Helical" evidence="1">
    <location>
        <begin position="129"/>
        <end position="151"/>
    </location>
</feature>
<dbReference type="OrthoDB" id="3267731at2"/>
<feature type="domain" description="DUF7224" evidence="2">
    <location>
        <begin position="311"/>
        <end position="441"/>
    </location>
</feature>
<organism evidence="3 4">
    <name type="scientific">Streptomyces rubrolavendulae</name>
    <dbReference type="NCBI Taxonomy" id="285473"/>
    <lineage>
        <taxon>Bacteria</taxon>
        <taxon>Bacillati</taxon>
        <taxon>Actinomycetota</taxon>
        <taxon>Actinomycetes</taxon>
        <taxon>Kitasatosporales</taxon>
        <taxon>Streptomycetaceae</taxon>
        <taxon>Streptomyces</taxon>
    </lineage>
</organism>
<accession>A0A1D8G3T9</accession>
<keyword evidence="1" id="KW-0812">Transmembrane</keyword>
<feature type="transmembrane region" description="Helical" evidence="1">
    <location>
        <begin position="197"/>
        <end position="221"/>
    </location>
</feature>
<keyword evidence="1" id="KW-1133">Transmembrane helix</keyword>
<feature type="transmembrane region" description="Helical" evidence="1">
    <location>
        <begin position="48"/>
        <end position="68"/>
    </location>
</feature>
<protein>
    <recommendedName>
        <fullName evidence="2">DUF7224 domain-containing protein</fullName>
    </recommendedName>
</protein>
<dbReference type="EMBL" id="CP017316">
    <property type="protein sequence ID" value="AOT60119.1"/>
    <property type="molecule type" value="Genomic_DNA"/>
</dbReference>